<keyword evidence="2" id="KW-1185">Reference proteome</keyword>
<proteinExistence type="predicted"/>
<organism evidence="1 2">
    <name type="scientific">Streptomyces noursei</name>
    <name type="common">Streptomyces albulus</name>
    <dbReference type="NCBI Taxonomy" id="1971"/>
    <lineage>
        <taxon>Bacteria</taxon>
        <taxon>Bacillati</taxon>
        <taxon>Actinomycetota</taxon>
        <taxon>Actinomycetes</taxon>
        <taxon>Kitasatosporales</taxon>
        <taxon>Streptomycetaceae</taxon>
        <taxon>Streptomyces</taxon>
    </lineage>
</organism>
<accession>A0A2N8PJY1</accession>
<dbReference type="AlphaFoldDB" id="A0A2N8PJY1"/>
<comment type="caution">
    <text evidence="1">The sequence shown here is derived from an EMBL/GenBank/DDBJ whole genome shotgun (WGS) entry which is preliminary data.</text>
</comment>
<sequence length="106" mass="11170">MQSSAGAERFRQLVTVQNSARPLRHVSGDHAGHIFSNADLVTFVVSVCLSPLLTLATASDLQPSYTGLSTMSRTMPAVKSLPVAVRMPALLYSRASARAALPAATC</sequence>
<dbReference type="Proteomes" id="UP000236047">
    <property type="component" value="Unassembled WGS sequence"/>
</dbReference>
<gene>
    <name evidence="1" type="ORF">AOB60_11385</name>
</gene>
<evidence type="ECO:0000313" key="2">
    <source>
        <dbReference type="Proteomes" id="UP000236047"/>
    </source>
</evidence>
<evidence type="ECO:0000313" key="1">
    <source>
        <dbReference type="EMBL" id="PNE41280.1"/>
    </source>
</evidence>
<name>A0A2N8PJY1_STRNR</name>
<protein>
    <submittedName>
        <fullName evidence="1">Uncharacterized protein</fullName>
    </submittedName>
</protein>
<reference evidence="2" key="1">
    <citation type="submission" date="2015-09" db="EMBL/GenBank/DDBJ databases">
        <authorList>
            <person name="Graham D.E."/>
            <person name="Mahan K.M."/>
            <person name="Klingeman D.M."/>
            <person name="Fida T."/>
            <person name="Giannone R.J."/>
            <person name="Hettich R.L."/>
            <person name="Parry R.J."/>
            <person name="Spain J.C."/>
        </authorList>
    </citation>
    <scope>NUCLEOTIDE SEQUENCE [LARGE SCALE GENOMIC DNA]</scope>
    <source>
        <strain evidence="2">JCM 4701</strain>
    </source>
</reference>
<dbReference type="EMBL" id="LJSN01000002">
    <property type="protein sequence ID" value="PNE41280.1"/>
    <property type="molecule type" value="Genomic_DNA"/>
</dbReference>